<dbReference type="Proteomes" id="UP000189738">
    <property type="component" value="Chromosome"/>
</dbReference>
<organism evidence="3">
    <name type="scientific">Elizabethkingia anophelis</name>
    <dbReference type="NCBI Taxonomy" id="1117645"/>
    <lineage>
        <taxon>Bacteria</taxon>
        <taxon>Pseudomonadati</taxon>
        <taxon>Bacteroidota</taxon>
        <taxon>Flavobacteriia</taxon>
        <taxon>Flavobacteriales</taxon>
        <taxon>Weeksellaceae</taxon>
        <taxon>Elizabethkingia</taxon>
    </lineage>
</organism>
<dbReference type="EMBL" id="MAHS01000015">
    <property type="protein sequence ID" value="OPB47283.1"/>
    <property type="molecule type" value="Genomic_DNA"/>
</dbReference>
<dbReference type="Gene3D" id="1.10.1660.10">
    <property type="match status" value="1"/>
</dbReference>
<dbReference type="AlphaFoldDB" id="A0A494J206"/>
<evidence type="ECO:0000259" key="1">
    <source>
        <dbReference type="Pfam" id="PF12728"/>
    </source>
</evidence>
<evidence type="ECO:0000313" key="2">
    <source>
        <dbReference type="EMBL" id="AQX49503.1"/>
    </source>
</evidence>
<protein>
    <recommendedName>
        <fullName evidence="1">Helix-turn-helix domain-containing protein</fullName>
    </recommendedName>
</protein>
<name>A0A494J206_9FLAO</name>
<dbReference type="RefSeq" id="WP_073552909.1">
    <property type="nucleotide sequence ID" value="NZ_CP014339.1"/>
</dbReference>
<evidence type="ECO:0000313" key="3">
    <source>
        <dbReference type="EMBL" id="OPB47283.1"/>
    </source>
</evidence>
<reference evidence="2 4" key="1">
    <citation type="submission" date="2016-02" db="EMBL/GenBank/DDBJ databases">
        <authorList>
            <person name="Nicholson A.C."/>
            <person name="Humrighouse B.W."/>
            <person name="Loparev V."/>
            <person name="Emery B."/>
            <person name="Graziano J."/>
            <person name="McQuiston J.R."/>
        </authorList>
    </citation>
    <scope>NUCLEOTIDE SEQUENCE [LARGE SCALE GENOMIC DNA]</scope>
    <source>
        <strain evidence="2 4">E6809</strain>
    </source>
</reference>
<dbReference type="InterPro" id="IPR009061">
    <property type="entry name" value="DNA-bd_dom_put_sf"/>
</dbReference>
<dbReference type="SUPFAM" id="SSF46955">
    <property type="entry name" value="Putative DNA-binding domain"/>
    <property type="match status" value="1"/>
</dbReference>
<proteinExistence type="predicted"/>
<feature type="domain" description="Helix-turn-helix" evidence="1">
    <location>
        <begin position="41"/>
        <end position="88"/>
    </location>
</feature>
<dbReference type="InterPro" id="IPR041657">
    <property type="entry name" value="HTH_17"/>
</dbReference>
<dbReference type="EMBL" id="CP014339">
    <property type="protein sequence ID" value="AQX49503.1"/>
    <property type="molecule type" value="Genomic_DNA"/>
</dbReference>
<sequence length="89" mass="10601">MNTLQFVQVPKEELMKEIESLFLKLIENFKMTDPPKEEKALYTREEVSKLLQVSYPTLHNWNRDNILKSKKIGKRVYYSKDDVLARLKA</sequence>
<evidence type="ECO:0000313" key="4">
    <source>
        <dbReference type="Proteomes" id="UP000189738"/>
    </source>
</evidence>
<dbReference type="Pfam" id="PF12728">
    <property type="entry name" value="HTH_17"/>
    <property type="match status" value="1"/>
</dbReference>
<accession>A0A494J206</accession>
<reference evidence="3" key="2">
    <citation type="submission" date="2016-06" db="EMBL/GenBank/DDBJ databases">
        <authorList>
            <person name="Nicholson A.C."/>
        </authorList>
    </citation>
    <scope>NUCLEOTIDE SEQUENCE [LARGE SCALE GENOMIC DNA]</scope>
    <source>
        <strain evidence="3">E6809</strain>
    </source>
</reference>
<gene>
    <name evidence="2" type="ORF">AYC66_01895</name>
    <name evidence="3" type="ORF">BAY09_07780</name>
</gene>